<protein>
    <submittedName>
        <fullName evidence="1">Uncharacterized protein</fullName>
    </submittedName>
</protein>
<dbReference type="Proteomes" id="UP000036958">
    <property type="component" value="Unassembled WGS sequence"/>
</dbReference>
<dbReference type="RefSeq" id="WP_053182242.1">
    <property type="nucleotide sequence ID" value="NZ_LGIA01000145.1"/>
</dbReference>
<proteinExistence type="predicted"/>
<evidence type="ECO:0000313" key="2">
    <source>
        <dbReference type="Proteomes" id="UP000036958"/>
    </source>
</evidence>
<sequence length="215" mass="24002">MNKEIDELLLKANTGINNALSHPDVSGLMSPFGYTSEKLTAGKAILTHAQNLQALQVKEAGEQDGASNELQRKWSEAHHIYMTYVTIARITFKNEPGMWTKLQIGGRRKQSYSGRISQARMFYVNLMADEAAMTKVSEFGVTTEKLQAGLALVEEVENQLAIYTKETGESQDATKARDEAVDVLHEWYSDFKAIARLALQERPQLLEILGIIEPS</sequence>
<dbReference type="OrthoDB" id="954443at2"/>
<accession>A0A0L8VA47</accession>
<evidence type="ECO:0000313" key="1">
    <source>
        <dbReference type="EMBL" id="KOH45350.1"/>
    </source>
</evidence>
<dbReference type="AlphaFoldDB" id="A0A0L8VA47"/>
<dbReference type="EMBL" id="LGIA01000145">
    <property type="protein sequence ID" value="KOH45350.1"/>
    <property type="molecule type" value="Genomic_DNA"/>
</dbReference>
<dbReference type="STRING" id="1409788.NC99_18680"/>
<name>A0A0L8VA47_9BACT</name>
<reference evidence="2" key="1">
    <citation type="submission" date="2015-07" db="EMBL/GenBank/DDBJ databases">
        <title>Genome sequencing of Sunxiuqinia dokdonensis strain SK.</title>
        <authorList>
            <person name="Ahn S."/>
            <person name="Kim B.-C."/>
        </authorList>
    </citation>
    <scope>NUCLEOTIDE SEQUENCE [LARGE SCALE GENOMIC DNA]</scope>
    <source>
        <strain evidence="2">SK</strain>
    </source>
</reference>
<keyword evidence="2" id="KW-1185">Reference proteome</keyword>
<comment type="caution">
    <text evidence="1">The sequence shown here is derived from an EMBL/GenBank/DDBJ whole genome shotgun (WGS) entry which is preliminary data.</text>
</comment>
<gene>
    <name evidence="1" type="ORF">NC99_18680</name>
</gene>
<organism evidence="1 2">
    <name type="scientific">Sunxiuqinia dokdonensis</name>
    <dbReference type="NCBI Taxonomy" id="1409788"/>
    <lineage>
        <taxon>Bacteria</taxon>
        <taxon>Pseudomonadati</taxon>
        <taxon>Bacteroidota</taxon>
        <taxon>Bacteroidia</taxon>
        <taxon>Marinilabiliales</taxon>
        <taxon>Prolixibacteraceae</taxon>
        <taxon>Sunxiuqinia</taxon>
    </lineage>
</organism>